<dbReference type="Proteomes" id="UP000070133">
    <property type="component" value="Unassembled WGS sequence"/>
</dbReference>
<dbReference type="EMBL" id="LFZN01000174">
    <property type="protein sequence ID" value="KXS96459.1"/>
    <property type="molecule type" value="Genomic_DNA"/>
</dbReference>
<evidence type="ECO:0000256" key="1">
    <source>
        <dbReference type="SAM" id="MobiDB-lite"/>
    </source>
</evidence>
<feature type="compositionally biased region" description="Basic and acidic residues" evidence="1">
    <location>
        <begin position="123"/>
        <end position="152"/>
    </location>
</feature>
<comment type="caution">
    <text evidence="2">The sequence shown here is derived from an EMBL/GenBank/DDBJ whole genome shotgun (WGS) entry which is preliminary data.</text>
</comment>
<dbReference type="OrthoDB" id="3796964at2759"/>
<keyword evidence="3" id="KW-1185">Reference proteome</keyword>
<proteinExistence type="predicted"/>
<gene>
    <name evidence="2" type="ORF">AC578_3238</name>
</gene>
<protein>
    <submittedName>
        <fullName evidence="2">Uncharacterized protein</fullName>
    </submittedName>
</protein>
<accession>A0A139H262</accession>
<evidence type="ECO:0000313" key="2">
    <source>
        <dbReference type="EMBL" id="KXS96459.1"/>
    </source>
</evidence>
<organism evidence="2 3">
    <name type="scientific">Pseudocercospora eumusae</name>
    <dbReference type="NCBI Taxonomy" id="321146"/>
    <lineage>
        <taxon>Eukaryota</taxon>
        <taxon>Fungi</taxon>
        <taxon>Dikarya</taxon>
        <taxon>Ascomycota</taxon>
        <taxon>Pezizomycotina</taxon>
        <taxon>Dothideomycetes</taxon>
        <taxon>Dothideomycetidae</taxon>
        <taxon>Mycosphaerellales</taxon>
        <taxon>Mycosphaerellaceae</taxon>
        <taxon>Pseudocercospora</taxon>
    </lineage>
</organism>
<sequence length="231" mass="26206">MNKHIQPSEVFLHPSNYSIHLSQATIASFNTPTPRILQITHKLRARFLQFQGQVDQGREYTTVHSTELMRKGWKLLSKTFFLDSVSEVPVGLDSDHLSKGGSWGMTAHEGAHAFILNVDEQDGEKGKEERGAQDKDGEQNEKEKQDDEHTEDAAKLSAFKFRHPCTTYNLQPWVNSHRADNTDILVYDVMGFFALDLAPPAMLILSDSKLGMLYWGKDRAWARLEYAGNDN</sequence>
<evidence type="ECO:0000313" key="3">
    <source>
        <dbReference type="Proteomes" id="UP000070133"/>
    </source>
</evidence>
<feature type="region of interest" description="Disordered" evidence="1">
    <location>
        <begin position="119"/>
        <end position="152"/>
    </location>
</feature>
<dbReference type="AlphaFoldDB" id="A0A139H262"/>
<name>A0A139H262_9PEZI</name>
<reference evidence="2 3" key="1">
    <citation type="submission" date="2015-07" db="EMBL/GenBank/DDBJ databases">
        <title>Comparative genomics of the Sigatoka disease complex on banana suggests a link between parallel evolutionary changes in Pseudocercospora fijiensis and Pseudocercospora eumusae and increased virulence on the banana host.</title>
        <authorList>
            <person name="Chang T.-C."/>
            <person name="Salvucci A."/>
            <person name="Crous P.W."/>
            <person name="Stergiopoulos I."/>
        </authorList>
    </citation>
    <scope>NUCLEOTIDE SEQUENCE [LARGE SCALE GENOMIC DNA]</scope>
    <source>
        <strain evidence="2 3">CBS 114824</strain>
    </source>
</reference>